<evidence type="ECO:0000313" key="1">
    <source>
        <dbReference type="EMBL" id="HCV83370.1"/>
    </source>
</evidence>
<protein>
    <recommendedName>
        <fullName evidence="3">Outer membrane protein beta-barrel domain-containing protein</fullName>
    </recommendedName>
</protein>
<dbReference type="RefSeq" id="WP_013070806.1">
    <property type="nucleotide sequence ID" value="NZ_CALFQJ010000251.1"/>
</dbReference>
<organism evidence="1 2">
    <name type="scientific">Zunongwangia profunda</name>
    <dbReference type="NCBI Taxonomy" id="398743"/>
    <lineage>
        <taxon>Bacteria</taxon>
        <taxon>Pseudomonadati</taxon>
        <taxon>Bacteroidota</taxon>
        <taxon>Flavobacteriia</taxon>
        <taxon>Flavobacteriales</taxon>
        <taxon>Flavobacteriaceae</taxon>
        <taxon>Zunongwangia</taxon>
    </lineage>
</organism>
<dbReference type="SUPFAM" id="SSF56935">
    <property type="entry name" value="Porins"/>
    <property type="match status" value="1"/>
</dbReference>
<dbReference type="EMBL" id="DPMF01000461">
    <property type="protein sequence ID" value="HCV83370.1"/>
    <property type="molecule type" value="Genomic_DNA"/>
</dbReference>
<evidence type="ECO:0000313" key="2">
    <source>
        <dbReference type="Proteomes" id="UP000264330"/>
    </source>
</evidence>
<accession>A0A3D5J7N9</accession>
<comment type="caution">
    <text evidence="1">The sequence shown here is derived from an EMBL/GenBank/DDBJ whole genome shotgun (WGS) entry which is preliminary data.</text>
</comment>
<reference evidence="1 2" key="1">
    <citation type="journal article" date="2018" name="Nat. Biotechnol.">
        <title>A standardized bacterial taxonomy based on genome phylogeny substantially revises the tree of life.</title>
        <authorList>
            <person name="Parks D.H."/>
            <person name="Chuvochina M."/>
            <person name="Waite D.W."/>
            <person name="Rinke C."/>
            <person name="Skarshewski A."/>
            <person name="Chaumeil P.A."/>
            <person name="Hugenholtz P."/>
        </authorList>
    </citation>
    <scope>NUCLEOTIDE SEQUENCE [LARGE SCALE GENOMIC DNA]</scope>
    <source>
        <strain evidence="1">UBA9359</strain>
    </source>
</reference>
<dbReference type="SUPFAM" id="SSF49464">
    <property type="entry name" value="Carboxypeptidase regulatory domain-like"/>
    <property type="match status" value="1"/>
</dbReference>
<name>A0A3D5J7N9_9FLAO</name>
<gene>
    <name evidence="1" type="ORF">DGQ38_20220</name>
</gene>
<dbReference type="Proteomes" id="UP000264330">
    <property type="component" value="Unassembled WGS sequence"/>
</dbReference>
<dbReference type="InterPro" id="IPR008969">
    <property type="entry name" value="CarboxyPept-like_regulatory"/>
</dbReference>
<dbReference type="AlphaFoldDB" id="A0A3D5J7N9"/>
<dbReference type="OMA" id="KKNVWFG"/>
<evidence type="ECO:0008006" key="3">
    <source>
        <dbReference type="Google" id="ProtNLM"/>
    </source>
</evidence>
<proteinExistence type="predicted"/>
<sequence>MQTINKIIVVFIFSCLGSLYGQSGEFVVHGIVQDSITSETIEGASVILKQDTRFLAFGYTDAKGVFELIIPEFQENLVLVANSMGFTKQEIFLLKNKQSYTIKLVPQVESLDEVLLRPDEKIVIKTDTLRYKVSAFTNKTEQTVEDVLRNIPGIEIDGDGNIKAQGQYIKKILIEGDDLANNNYKIISKNLDAQVLDKVEVISNYEENPVLKQFLNSDAKVLNLKLKEDRKTVLFGTNTAGIGNRERSKLESNLGLIKEKIKFLNLGKWNNTGEWADEQLSSYVSENSSGFNDFDKDFSKKLDPQVYLQESTIMLDERNYIQNKSFFDHFLIHKPLSKNTKLRAATSYINEKLDQQFGGNYTYFLDDPITYNEQHDFAGKTRNFRNEIEISSAISKDHYLNFTNVVDLKSYASGTSLQFNNDLIDQDLDTRERNLETDINFSKKIKNGAMIMYGYIAHKKLDEDFTASPVSFLEADRAITGNYKTTLNYQGIEADFIFRKKKWSYSFFGGVQHLDEEFTGTSNEINAEIAIDSLSGGNDSRQLSLRGGLKLAYQMNEKMDMNAKITGDILDYRNSFFKDQYLIYNPELSYRWLKNSFGNFRLSYKFQQDLPRLSSLPSFGVLKSYRSIQYGAQQVELLKSHRYSLSYILNKVKDRFLLSTTLSYVDYQNSFVRQNFIAENYNFSSLFYTNSEDFLNLNAGVTTFIDKLNMTAKLGINQMWFTRPSVLNDQFALIKNKSQNLYLRGTTYFKGNYDFYFQLNYMRNSGEIEGNSTKIENYSASFENVFRINDKFFLNFKNELFLVDDQFFESSLINAEYRPKQSNWTFGFNAQNVFNTQYYRFQNITNFERSELRYKSVERFVLAYAKWRI</sequence>